<protein>
    <submittedName>
        <fullName evidence="2">Uncharacterized protein</fullName>
    </submittedName>
</protein>
<dbReference type="EnsemblPlants" id="OMERI04G02840.1">
    <property type="protein sequence ID" value="OMERI04G02840.1"/>
    <property type="gene ID" value="OMERI04G02840"/>
</dbReference>
<dbReference type="Gramene" id="OMERI04G02840.1">
    <property type="protein sequence ID" value="OMERI04G02840.1"/>
    <property type="gene ID" value="OMERI04G02840"/>
</dbReference>
<keyword evidence="1" id="KW-1133">Transmembrane helix</keyword>
<name>A0A0E0DAV6_9ORYZ</name>
<evidence type="ECO:0000313" key="2">
    <source>
        <dbReference type="EnsemblPlants" id="OMERI04G02840.1"/>
    </source>
</evidence>
<keyword evidence="1" id="KW-0812">Transmembrane</keyword>
<sequence>MAGLVLRASTLIVAAFQLVCALFWLISEALMCQLMALREVMGPTSALGPQAAVS</sequence>
<proteinExistence type="predicted"/>
<organism evidence="2">
    <name type="scientific">Oryza meridionalis</name>
    <dbReference type="NCBI Taxonomy" id="40149"/>
    <lineage>
        <taxon>Eukaryota</taxon>
        <taxon>Viridiplantae</taxon>
        <taxon>Streptophyta</taxon>
        <taxon>Embryophyta</taxon>
        <taxon>Tracheophyta</taxon>
        <taxon>Spermatophyta</taxon>
        <taxon>Magnoliopsida</taxon>
        <taxon>Liliopsida</taxon>
        <taxon>Poales</taxon>
        <taxon>Poaceae</taxon>
        <taxon>BOP clade</taxon>
        <taxon>Oryzoideae</taxon>
        <taxon>Oryzeae</taxon>
        <taxon>Oryzinae</taxon>
        <taxon>Oryza</taxon>
    </lineage>
</organism>
<evidence type="ECO:0000256" key="1">
    <source>
        <dbReference type="SAM" id="Phobius"/>
    </source>
</evidence>
<keyword evidence="1" id="KW-0472">Membrane</keyword>
<evidence type="ECO:0000313" key="3">
    <source>
        <dbReference type="Proteomes" id="UP000008021"/>
    </source>
</evidence>
<keyword evidence="3" id="KW-1185">Reference proteome</keyword>
<dbReference type="Proteomes" id="UP000008021">
    <property type="component" value="Chromosome 4"/>
</dbReference>
<reference evidence="2" key="1">
    <citation type="submission" date="2015-04" db="UniProtKB">
        <authorList>
            <consortium name="EnsemblPlants"/>
        </authorList>
    </citation>
    <scope>IDENTIFICATION</scope>
</reference>
<dbReference type="AlphaFoldDB" id="A0A0E0DAV6"/>
<feature type="transmembrane region" description="Helical" evidence="1">
    <location>
        <begin position="6"/>
        <end position="26"/>
    </location>
</feature>
<dbReference type="HOGENOM" id="CLU_3053694_0_0_1"/>
<accession>A0A0E0DAV6</accession>
<reference evidence="2" key="2">
    <citation type="submission" date="2018-05" db="EMBL/GenBank/DDBJ databases">
        <title>OmerRS3 (Oryza meridionalis Reference Sequence Version 3).</title>
        <authorList>
            <person name="Zhang J."/>
            <person name="Kudrna D."/>
            <person name="Lee S."/>
            <person name="Talag J."/>
            <person name="Welchert J."/>
            <person name="Wing R.A."/>
        </authorList>
    </citation>
    <scope>NUCLEOTIDE SEQUENCE [LARGE SCALE GENOMIC DNA]</scope>
    <source>
        <strain evidence="2">cv. OR44</strain>
    </source>
</reference>